<protein>
    <submittedName>
        <fullName evidence="2">Extracellular solute-binding protein</fullName>
    </submittedName>
</protein>
<accession>A0AA41QBE8</accession>
<feature type="signal peptide" evidence="1">
    <location>
        <begin position="1"/>
        <end position="26"/>
    </location>
</feature>
<sequence>MNRKIMTAVGTAAAVTLALTACSGGAAGDAATEEPAGPVTISMAGWDLAAVPEFQTLADAYHAANPDVTVELKEYPAGNDYDTALTADLAAGTAPDVFIVKNLKNYITFQAGGTLLDISDVAAELDPATGGLEAMAIDGATYAVPYRQDSWVLYYNKDLFAQAGVAEPDGSWTWEDYDKAAVALSAAFKAAGSTATGTYQHGWQSVVQGFALAQSDGASLDSGDYSYLEPFYEQAIALQDGGAQPTYATVTTNKLTYQAQFGTQQSAMLPMGSWYIATLVKQQASGEANAFEWGIAPIPQLESSTAGVDNTPVTFGDPTTMGINSAIDEAKVAAAKDFLAFAAGPEGAAALAAIGITPALIDDTVTETIFRLEGVPTDDLSKFAYTTHETLPENPVGEKTAAIQTILGETHTAIMSGSVPVADGIAEAEERVANEVG</sequence>
<dbReference type="Proteomes" id="UP001165405">
    <property type="component" value="Unassembled WGS sequence"/>
</dbReference>
<keyword evidence="3" id="KW-1185">Reference proteome</keyword>
<organism evidence="2 3">
    <name type="scientific">Antribacter soli</name>
    <dbReference type="NCBI Taxonomy" id="2910976"/>
    <lineage>
        <taxon>Bacteria</taxon>
        <taxon>Bacillati</taxon>
        <taxon>Actinomycetota</taxon>
        <taxon>Actinomycetes</taxon>
        <taxon>Micrococcales</taxon>
        <taxon>Promicromonosporaceae</taxon>
        <taxon>Antribacter</taxon>
    </lineage>
</organism>
<dbReference type="PANTHER" id="PTHR43649">
    <property type="entry name" value="ARABINOSE-BINDING PROTEIN-RELATED"/>
    <property type="match status" value="1"/>
</dbReference>
<dbReference type="PROSITE" id="PS51257">
    <property type="entry name" value="PROKAR_LIPOPROTEIN"/>
    <property type="match status" value="1"/>
</dbReference>
<proteinExistence type="predicted"/>
<reference evidence="2" key="1">
    <citation type="submission" date="2022-01" db="EMBL/GenBank/DDBJ databases">
        <title>Antribacter sp. nov., isolated from Guizhou of China.</title>
        <authorList>
            <person name="Chengliang C."/>
            <person name="Ya Z."/>
        </authorList>
    </citation>
    <scope>NUCLEOTIDE SEQUENCE</scope>
    <source>
        <strain evidence="2">KLBMP 9083</strain>
    </source>
</reference>
<dbReference type="InterPro" id="IPR006059">
    <property type="entry name" value="SBP"/>
</dbReference>
<evidence type="ECO:0000313" key="2">
    <source>
        <dbReference type="EMBL" id="MCF4119496.1"/>
    </source>
</evidence>
<evidence type="ECO:0000313" key="3">
    <source>
        <dbReference type="Proteomes" id="UP001165405"/>
    </source>
</evidence>
<dbReference type="SUPFAM" id="SSF53850">
    <property type="entry name" value="Periplasmic binding protein-like II"/>
    <property type="match status" value="1"/>
</dbReference>
<evidence type="ECO:0000256" key="1">
    <source>
        <dbReference type="SAM" id="SignalP"/>
    </source>
</evidence>
<keyword evidence="1" id="KW-0732">Signal</keyword>
<gene>
    <name evidence="2" type="ORF">L1785_00700</name>
</gene>
<dbReference type="RefSeq" id="WP_236087190.1">
    <property type="nucleotide sequence ID" value="NZ_JAKGSG010000005.1"/>
</dbReference>
<dbReference type="InterPro" id="IPR050490">
    <property type="entry name" value="Bact_solute-bd_prot1"/>
</dbReference>
<name>A0AA41QBE8_9MICO</name>
<dbReference type="Gene3D" id="3.40.190.10">
    <property type="entry name" value="Periplasmic binding protein-like II"/>
    <property type="match status" value="1"/>
</dbReference>
<dbReference type="AlphaFoldDB" id="A0AA41QBE8"/>
<dbReference type="EMBL" id="JAKGSG010000005">
    <property type="protein sequence ID" value="MCF4119496.1"/>
    <property type="molecule type" value="Genomic_DNA"/>
</dbReference>
<comment type="caution">
    <text evidence="2">The sequence shown here is derived from an EMBL/GenBank/DDBJ whole genome shotgun (WGS) entry which is preliminary data.</text>
</comment>
<feature type="chain" id="PRO_5041420044" evidence="1">
    <location>
        <begin position="27"/>
        <end position="437"/>
    </location>
</feature>
<dbReference type="PANTHER" id="PTHR43649:SF12">
    <property type="entry name" value="DIACETYLCHITOBIOSE BINDING PROTEIN DASA"/>
    <property type="match status" value="1"/>
</dbReference>
<dbReference type="Pfam" id="PF01547">
    <property type="entry name" value="SBP_bac_1"/>
    <property type="match status" value="1"/>
</dbReference>